<accession>A0A4R0XM81</accession>
<evidence type="ECO:0008006" key="4">
    <source>
        <dbReference type="Google" id="ProtNLM"/>
    </source>
</evidence>
<keyword evidence="3" id="KW-1185">Reference proteome</keyword>
<reference evidence="2 3" key="1">
    <citation type="submission" date="2018-02" db="EMBL/GenBank/DDBJ databases">
        <title>Mycoplasma marinum and Mycoplasma todarodis sp. nov., moderately halophilic and psychrotolerant mycoplasmas isolated from cephalopods.</title>
        <authorList>
            <person name="Viver T."/>
        </authorList>
    </citation>
    <scope>NUCLEOTIDE SEQUENCE [LARGE SCALE GENOMIC DNA]</scope>
    <source>
        <strain evidence="2 3">5H</strain>
    </source>
</reference>
<dbReference type="RefSeq" id="WP_131613128.1">
    <property type="nucleotide sequence ID" value="NZ_PSZP01000003.1"/>
</dbReference>
<sequence length="339" mass="38220">MKKKKIALTLGSVVLTTAVALPIVACSKDSKEKEINPNVRHQINVKADYTFKLDIQKAIDTAKEAKDNNKLKVKKYSEFKEKVRKQINEKEVKIFDTSDSSYKDPLSVLIANLINQIIDELNSQDVLLDKLGKMSEKDVEFIKNFFVNDFKTSKGKSLKDIFHIGARNQNNLMNQLKDYFETNFVPFDEGKLGPVLGHLGPLLTIAAPFMLKMEDSPLLSKNLELKVVMGNVVMADIFVEKGKLNKDSLDNLFHLKKGEDLYETFEKDMQDIQPVVDDALYLADAILSGEGGLKPNANAFPLTNRLKKHMEEVTGISGVVIDKLQSILKQLRDLYVTNK</sequence>
<dbReference type="EMBL" id="PSZP01000003">
    <property type="protein sequence ID" value="TCG11807.1"/>
    <property type="molecule type" value="Genomic_DNA"/>
</dbReference>
<feature type="chain" id="PRO_5020653735" description="Lipoprotein" evidence="1">
    <location>
        <begin position="21"/>
        <end position="339"/>
    </location>
</feature>
<name>A0A4R0XM81_9MOLU</name>
<gene>
    <name evidence="2" type="ORF">C4B25_00600</name>
</gene>
<comment type="caution">
    <text evidence="2">The sequence shown here is derived from an EMBL/GenBank/DDBJ whole genome shotgun (WGS) entry which is preliminary data.</text>
</comment>
<dbReference type="AlphaFoldDB" id="A0A4R0XM81"/>
<evidence type="ECO:0000313" key="2">
    <source>
        <dbReference type="EMBL" id="TCG11807.1"/>
    </source>
</evidence>
<evidence type="ECO:0000256" key="1">
    <source>
        <dbReference type="SAM" id="SignalP"/>
    </source>
</evidence>
<keyword evidence="1" id="KW-0732">Signal</keyword>
<feature type="signal peptide" evidence="1">
    <location>
        <begin position="1"/>
        <end position="20"/>
    </location>
</feature>
<evidence type="ECO:0000313" key="3">
    <source>
        <dbReference type="Proteomes" id="UP000291072"/>
    </source>
</evidence>
<organism evidence="2 3">
    <name type="scientific">Mycoplasma todarodis</name>
    <dbReference type="NCBI Taxonomy" id="1937191"/>
    <lineage>
        <taxon>Bacteria</taxon>
        <taxon>Bacillati</taxon>
        <taxon>Mycoplasmatota</taxon>
        <taxon>Mollicutes</taxon>
        <taxon>Mycoplasmataceae</taxon>
        <taxon>Mycoplasma</taxon>
    </lineage>
</organism>
<dbReference type="Proteomes" id="UP000291072">
    <property type="component" value="Unassembled WGS sequence"/>
</dbReference>
<proteinExistence type="predicted"/>
<protein>
    <recommendedName>
        <fullName evidence="4">Lipoprotein</fullName>
    </recommendedName>
</protein>